<keyword evidence="2" id="KW-1185">Reference proteome</keyword>
<dbReference type="Pfam" id="PF07310">
    <property type="entry name" value="PAS_5"/>
    <property type="match status" value="1"/>
</dbReference>
<gene>
    <name evidence="1" type="ORF">WH96_12110</name>
</gene>
<dbReference type="AlphaFoldDB" id="A0A0H2MDN5"/>
<organism evidence="1 2">
    <name type="scientific">Kiloniella spongiae</name>
    <dbReference type="NCBI Taxonomy" id="1489064"/>
    <lineage>
        <taxon>Bacteria</taxon>
        <taxon>Pseudomonadati</taxon>
        <taxon>Pseudomonadota</taxon>
        <taxon>Alphaproteobacteria</taxon>
        <taxon>Rhodospirillales</taxon>
        <taxon>Kiloniellaceae</taxon>
        <taxon>Kiloniella</taxon>
    </lineage>
</organism>
<sequence>MSELNKKLCVEASHLVELLDYWEALPRVKKLPSRTDIDPQAIPALLPYCELINVHRDPLDFEYRLVGTLIDEISTQSYTGLRVSEILTQNPPSRMTMIFD</sequence>
<name>A0A0H2MDN5_9PROT</name>
<protein>
    <recommendedName>
        <fullName evidence="3">PAS domain-containing protein</fullName>
    </recommendedName>
</protein>
<dbReference type="InterPro" id="IPR009922">
    <property type="entry name" value="DUF1457"/>
</dbReference>
<evidence type="ECO:0008006" key="3">
    <source>
        <dbReference type="Google" id="ProtNLM"/>
    </source>
</evidence>
<dbReference type="EMBL" id="LAQL01000007">
    <property type="protein sequence ID" value="KLN60463.1"/>
    <property type="molecule type" value="Genomic_DNA"/>
</dbReference>
<dbReference type="RefSeq" id="WP_047764428.1">
    <property type="nucleotide sequence ID" value="NZ_LAQL01000007.1"/>
</dbReference>
<comment type="caution">
    <text evidence="1">The sequence shown here is derived from an EMBL/GenBank/DDBJ whole genome shotgun (WGS) entry which is preliminary data.</text>
</comment>
<evidence type="ECO:0000313" key="2">
    <source>
        <dbReference type="Proteomes" id="UP000035444"/>
    </source>
</evidence>
<proteinExistence type="predicted"/>
<dbReference type="OrthoDB" id="8478534at2"/>
<reference evidence="1 2" key="1">
    <citation type="submission" date="2015-03" db="EMBL/GenBank/DDBJ databases">
        <title>Genome Sequence of Kiloniella spongiae MEBiC09566, isolated from a marine sponge.</title>
        <authorList>
            <person name="Shao Z."/>
            <person name="Wang L."/>
            <person name="Li X."/>
        </authorList>
    </citation>
    <scope>NUCLEOTIDE SEQUENCE [LARGE SCALE GENOMIC DNA]</scope>
    <source>
        <strain evidence="1 2">MEBiC09566</strain>
    </source>
</reference>
<accession>A0A0H2MDN5</accession>
<evidence type="ECO:0000313" key="1">
    <source>
        <dbReference type="EMBL" id="KLN60463.1"/>
    </source>
</evidence>
<dbReference type="STRING" id="1489064.WH96_12110"/>
<dbReference type="Proteomes" id="UP000035444">
    <property type="component" value="Unassembled WGS sequence"/>
</dbReference>